<protein>
    <submittedName>
        <fullName evidence="1">Uncharacterized protein</fullName>
    </submittedName>
</protein>
<keyword evidence="2" id="KW-1185">Reference proteome</keyword>
<name>A0ACC2VV52_9TREE</name>
<dbReference type="Proteomes" id="UP001230649">
    <property type="component" value="Unassembled WGS sequence"/>
</dbReference>
<organism evidence="1 2">
    <name type="scientific">Naganishia adeliensis</name>
    <dbReference type="NCBI Taxonomy" id="92952"/>
    <lineage>
        <taxon>Eukaryota</taxon>
        <taxon>Fungi</taxon>
        <taxon>Dikarya</taxon>
        <taxon>Basidiomycota</taxon>
        <taxon>Agaricomycotina</taxon>
        <taxon>Tremellomycetes</taxon>
        <taxon>Filobasidiales</taxon>
        <taxon>Filobasidiaceae</taxon>
        <taxon>Naganishia</taxon>
    </lineage>
</organism>
<evidence type="ECO:0000313" key="2">
    <source>
        <dbReference type="Proteomes" id="UP001230649"/>
    </source>
</evidence>
<dbReference type="EMBL" id="JASBWS010000059">
    <property type="protein sequence ID" value="KAJ9103329.1"/>
    <property type="molecule type" value="Genomic_DNA"/>
</dbReference>
<comment type="caution">
    <text evidence="1">The sequence shown here is derived from an EMBL/GenBank/DDBJ whole genome shotgun (WGS) entry which is preliminary data.</text>
</comment>
<gene>
    <name evidence="1" type="ORF">QFC20_004806</name>
</gene>
<reference evidence="1" key="1">
    <citation type="submission" date="2023-04" db="EMBL/GenBank/DDBJ databases">
        <title>Draft Genome sequencing of Naganishia species isolated from polar environments using Oxford Nanopore Technology.</title>
        <authorList>
            <person name="Leo P."/>
            <person name="Venkateswaran K."/>
        </authorList>
    </citation>
    <scope>NUCLEOTIDE SEQUENCE</scope>
    <source>
        <strain evidence="1">MNA-CCFEE 5262</strain>
    </source>
</reference>
<evidence type="ECO:0000313" key="1">
    <source>
        <dbReference type="EMBL" id="KAJ9103329.1"/>
    </source>
</evidence>
<accession>A0ACC2VV52</accession>
<proteinExistence type="predicted"/>
<sequence length="872" mass="93552">MASNRPSHITLPPQPSPNDVFTRHHNSALDSAPTPSDNDSPAGSPYRRAGERAASKGKRSMYGGPSESGRIRQSFSSAGHGADNYRARRMSKASTLARSVLLSPGIEEEGKPAIPTLLPNIRPAYATPLPVLPMVVLCIAMMSEFVAANVSTPFLLQMVEGNTAPNITINEYLTLPFLLGFFRNSSNPPPDIDSQVGLWTGNLVSVFFITQFLTSVLWSQLADRYGRRAVLVSSLIGGAACLVLFGVSRSLAVAIVVRLAQGVFGGAVGVYRGSIRDITDATNESTAYSLMGFAWGFGGVVGPVIGGGFESPARNYPDSIFAHITVFQQFPYLLPCLIAAVFLATGAILATGLSWDGGPKRKRLALPVDKDEGLQPASAQPVGDTLRPAEVDGRSRSVSRSRGVSMHDPEAQEAARKANRMSMSVGGAHGYGTIRRKRESMAARARHDSTATVRIGEDGAVEDVDEEEHISLARRFLLANEENTFNINDLWVSAAIAADTAVFDDEETGDEDGDETRETESAPPSHLNTPSRMSQQADSPFRNDRPLLDVPGPSGDHSPKIRLAGRESFGASTFPRNQALHRVSGTHTSRRLSTASATMPAIFANTGLQTPPAIAAAYDVDPLDAPVSPGLFRERDARAGLSAIDEHTVKDQHAPVEVAVVAEEEEKEKGWRSLPKLIIMQYALLALHDTGDSWTGILVVLGFALCIWWFGTLAVELLNLDRLDVPIPNLVSVLPVSESRTAPREIQPSFHVPTGELPLYSGVLDFALDTSICFSGQTWRPSRHDLACRYAGGTFSYTSVMILLNAMSPPGVVSLANGLAQSLVSLGRFLGPVLGGLLWSRSIAGNPEGYAHGFYICALLCGAQFALSYLIK</sequence>